<keyword evidence="5 9" id="KW-0653">Protein transport</keyword>
<reference evidence="10 11" key="1">
    <citation type="submission" date="2018-10" db="EMBL/GenBank/DDBJ databases">
        <authorList>
            <person name="Chen W.-M."/>
        </authorList>
    </citation>
    <scope>NUCLEOTIDE SEQUENCE [LARGE SCALE GENOMIC DNA]</scope>
    <source>
        <strain evidence="10 11">H-5</strain>
    </source>
</reference>
<comment type="caution">
    <text evidence="10">The sequence shown here is derived from an EMBL/GenBank/DDBJ whole genome shotgun (WGS) entry which is preliminary data.</text>
</comment>
<keyword evidence="3 9" id="KW-1003">Cell membrane</keyword>
<evidence type="ECO:0000256" key="1">
    <source>
        <dbReference type="ARBA" id="ARBA00004370"/>
    </source>
</evidence>
<dbReference type="RefSeq" id="WP_123236923.1">
    <property type="nucleotide sequence ID" value="NZ_RJVP01000002.1"/>
</dbReference>
<dbReference type="InterPro" id="IPR001901">
    <property type="entry name" value="Translocase_SecE/Sec61-g"/>
</dbReference>
<evidence type="ECO:0000256" key="4">
    <source>
        <dbReference type="ARBA" id="ARBA00022692"/>
    </source>
</evidence>
<feature type="transmembrane region" description="Helical" evidence="9">
    <location>
        <begin position="81"/>
        <end position="107"/>
    </location>
</feature>
<dbReference type="Proteomes" id="UP000275137">
    <property type="component" value="Unassembled WGS sequence"/>
</dbReference>
<keyword evidence="2 9" id="KW-0813">Transport</keyword>
<sequence>MTEKIKLVLALLLLAAGLAGFYVLAEQALVLRILAVMAGIAAALAVLWTTVLGQQAFAFSRESVAETRKVVWPSRKETTQTTLIVFVLVLVMAIFLWIVDVGFLWAVQKLMGRG</sequence>
<dbReference type="EMBL" id="RJVP01000002">
    <property type="protein sequence ID" value="ROH87118.1"/>
    <property type="molecule type" value="Genomic_DNA"/>
</dbReference>
<accession>A0A3N0V3R8</accession>
<keyword evidence="6 9" id="KW-1133">Transmembrane helix</keyword>
<dbReference type="GO" id="GO:0006605">
    <property type="term" value="P:protein targeting"/>
    <property type="evidence" value="ECO:0007669"/>
    <property type="project" value="UniProtKB-UniRule"/>
</dbReference>
<comment type="subcellular location">
    <subcellularLocation>
        <location evidence="1">Membrane</location>
    </subcellularLocation>
</comment>
<evidence type="ECO:0000256" key="7">
    <source>
        <dbReference type="ARBA" id="ARBA00023010"/>
    </source>
</evidence>
<comment type="subunit">
    <text evidence="9">Component of the Sec protein translocase complex. Heterotrimer consisting of SecY, SecE and SecG subunits. The heterotrimers can form oligomers, although 1 heterotrimer is thought to be able to translocate proteins. Interacts with the ribosome. Interacts with SecDF, and other proteins may be involved. Interacts with SecA.</text>
</comment>
<evidence type="ECO:0000256" key="8">
    <source>
        <dbReference type="ARBA" id="ARBA00023136"/>
    </source>
</evidence>
<evidence type="ECO:0000256" key="6">
    <source>
        <dbReference type="ARBA" id="ARBA00022989"/>
    </source>
</evidence>
<dbReference type="NCBIfam" id="NF004371">
    <property type="entry name" value="PRK05740.1-1"/>
    <property type="match status" value="1"/>
</dbReference>
<dbReference type="InterPro" id="IPR038379">
    <property type="entry name" value="SecE_sf"/>
</dbReference>
<dbReference type="GO" id="GO:0008320">
    <property type="term" value="F:protein transmembrane transporter activity"/>
    <property type="evidence" value="ECO:0007669"/>
    <property type="project" value="UniProtKB-UniRule"/>
</dbReference>
<dbReference type="GO" id="GO:0009306">
    <property type="term" value="P:protein secretion"/>
    <property type="evidence" value="ECO:0007669"/>
    <property type="project" value="UniProtKB-UniRule"/>
</dbReference>
<evidence type="ECO:0000313" key="11">
    <source>
        <dbReference type="Proteomes" id="UP000275137"/>
    </source>
</evidence>
<keyword evidence="4 9" id="KW-0812">Transmembrane</keyword>
<evidence type="ECO:0000256" key="3">
    <source>
        <dbReference type="ARBA" id="ARBA00022475"/>
    </source>
</evidence>
<name>A0A3N0V3R8_9PROT</name>
<proteinExistence type="inferred from homology"/>
<dbReference type="Pfam" id="PF00584">
    <property type="entry name" value="SecE"/>
    <property type="match status" value="1"/>
</dbReference>
<feature type="transmembrane region" description="Helical" evidence="9">
    <location>
        <begin position="35"/>
        <end position="60"/>
    </location>
</feature>
<evidence type="ECO:0000256" key="9">
    <source>
        <dbReference type="HAMAP-Rule" id="MF_00422"/>
    </source>
</evidence>
<dbReference type="PANTHER" id="PTHR33910:SF1">
    <property type="entry name" value="PROTEIN TRANSLOCASE SUBUNIT SECE"/>
    <property type="match status" value="1"/>
</dbReference>
<keyword evidence="11" id="KW-1185">Reference proteome</keyword>
<comment type="function">
    <text evidence="9">Essential subunit of the Sec protein translocation channel SecYEG. Clamps together the 2 halves of SecY. May contact the channel plug during translocation.</text>
</comment>
<dbReference type="GO" id="GO:0005886">
    <property type="term" value="C:plasma membrane"/>
    <property type="evidence" value="ECO:0007669"/>
    <property type="project" value="UniProtKB-UniRule"/>
</dbReference>
<evidence type="ECO:0000256" key="2">
    <source>
        <dbReference type="ARBA" id="ARBA00022448"/>
    </source>
</evidence>
<comment type="similarity">
    <text evidence="9">Belongs to the SecE/SEC61-gamma family.</text>
</comment>
<organism evidence="10 11">
    <name type="scientific">Pseudomethylobacillus aquaticus</name>
    <dbReference type="NCBI Taxonomy" id="2676064"/>
    <lineage>
        <taxon>Bacteria</taxon>
        <taxon>Pseudomonadati</taxon>
        <taxon>Pseudomonadota</taxon>
        <taxon>Betaproteobacteria</taxon>
        <taxon>Nitrosomonadales</taxon>
        <taxon>Methylophilaceae</taxon>
        <taxon>Pseudomethylobacillus</taxon>
    </lineage>
</organism>
<dbReference type="GO" id="GO:0043952">
    <property type="term" value="P:protein transport by the Sec complex"/>
    <property type="evidence" value="ECO:0007669"/>
    <property type="project" value="UniProtKB-UniRule"/>
</dbReference>
<dbReference type="Gene3D" id="1.20.5.1030">
    <property type="entry name" value="Preprotein translocase secy subunit"/>
    <property type="match status" value="1"/>
</dbReference>
<dbReference type="AlphaFoldDB" id="A0A3N0V3R8"/>
<dbReference type="GO" id="GO:0065002">
    <property type="term" value="P:intracellular protein transmembrane transport"/>
    <property type="evidence" value="ECO:0007669"/>
    <property type="project" value="UniProtKB-UniRule"/>
</dbReference>
<protein>
    <recommendedName>
        <fullName evidence="9">Protein translocase subunit SecE</fullName>
    </recommendedName>
</protein>
<comment type="caution">
    <text evidence="9">Lacks conserved residue(s) required for the propagation of feature annotation.</text>
</comment>
<evidence type="ECO:0000313" key="10">
    <source>
        <dbReference type="EMBL" id="ROH87118.1"/>
    </source>
</evidence>
<dbReference type="PANTHER" id="PTHR33910">
    <property type="entry name" value="PROTEIN TRANSLOCASE SUBUNIT SECE"/>
    <property type="match status" value="1"/>
</dbReference>
<gene>
    <name evidence="9 10" type="primary">secE</name>
    <name evidence="10" type="ORF">ED236_05440</name>
</gene>
<evidence type="ECO:0000256" key="5">
    <source>
        <dbReference type="ARBA" id="ARBA00022927"/>
    </source>
</evidence>
<keyword evidence="8 9" id="KW-0472">Membrane</keyword>
<dbReference type="PRINTS" id="PR01650">
    <property type="entry name" value="SECETRNLCASE"/>
</dbReference>
<dbReference type="NCBIfam" id="TIGR00964">
    <property type="entry name" value="secE_bact"/>
    <property type="match status" value="1"/>
</dbReference>
<keyword evidence="7 9" id="KW-0811">Translocation</keyword>
<dbReference type="HAMAP" id="MF_00422">
    <property type="entry name" value="SecE"/>
    <property type="match status" value="1"/>
</dbReference>
<dbReference type="InterPro" id="IPR005807">
    <property type="entry name" value="SecE_bac"/>
</dbReference>